<keyword evidence="3" id="KW-1185">Reference proteome</keyword>
<name>A0A398BSI1_9RHOB</name>
<dbReference type="EMBL" id="QXXQ01000005">
    <property type="protein sequence ID" value="RID91851.1"/>
    <property type="molecule type" value="Genomic_DNA"/>
</dbReference>
<sequence length="332" mass="36681">MTNKTPWQRATAPDCTLSEAWHASPYVSTEAAPRNIALVRAFRFHRGRMVGPRALRISATAALAFAQQDVEQGKARWPGHGTTQAGAPDEQGLRYVENPTAMGLRLVGYVRPEFRHARVWHDGDMGYYDNPYSESCRDGSGLIYGVVYQLPGRNGESRFVAGYVAGGDCGDGATIDLGRVFTDPRGDYYAAPGDLDAARDAARAADSIAEHAAEQAREHETAWRAGSEWREAVERIKDARREYYALNAERRMMRRRIGAMPGVELICATIRKNLLALADEIGEARDRMTELARDRMTELARGDCSTLCFYPSDVLRAAFCDGADLPLDAFPA</sequence>
<dbReference type="RefSeq" id="WP_119134912.1">
    <property type="nucleotide sequence ID" value="NZ_QXXQ01000005.1"/>
</dbReference>
<dbReference type="OrthoDB" id="8220556at2"/>
<evidence type="ECO:0000313" key="3">
    <source>
        <dbReference type="Proteomes" id="UP000266649"/>
    </source>
</evidence>
<keyword evidence="1" id="KW-0175">Coiled coil</keyword>
<accession>A0A398BSI1</accession>
<evidence type="ECO:0000313" key="2">
    <source>
        <dbReference type="EMBL" id="RID91851.1"/>
    </source>
</evidence>
<reference evidence="2 3" key="1">
    <citation type="submission" date="2018-09" db="EMBL/GenBank/DDBJ databases">
        <title>Gemmobacter lutimaris sp. nov., a marine bacterium isolated from tidal flat.</title>
        <authorList>
            <person name="Lee D.W."/>
            <person name="Yoo Y."/>
            <person name="Kim J.-J."/>
            <person name="Kim B.S."/>
        </authorList>
    </citation>
    <scope>NUCLEOTIDE SEQUENCE [LARGE SCALE GENOMIC DNA]</scope>
    <source>
        <strain evidence="2 3">YJ-T1-11</strain>
    </source>
</reference>
<organism evidence="2 3">
    <name type="scientific">Gemmobacter lutimaris</name>
    <dbReference type="NCBI Taxonomy" id="2306023"/>
    <lineage>
        <taxon>Bacteria</taxon>
        <taxon>Pseudomonadati</taxon>
        <taxon>Pseudomonadota</taxon>
        <taxon>Alphaproteobacteria</taxon>
        <taxon>Rhodobacterales</taxon>
        <taxon>Paracoccaceae</taxon>
        <taxon>Gemmobacter</taxon>
    </lineage>
</organism>
<protein>
    <submittedName>
        <fullName evidence="2">Uncharacterized protein</fullName>
    </submittedName>
</protein>
<proteinExistence type="predicted"/>
<evidence type="ECO:0000256" key="1">
    <source>
        <dbReference type="SAM" id="Coils"/>
    </source>
</evidence>
<dbReference type="Proteomes" id="UP000266649">
    <property type="component" value="Unassembled WGS sequence"/>
</dbReference>
<gene>
    <name evidence="2" type="ORF">D2N39_11480</name>
</gene>
<comment type="caution">
    <text evidence="2">The sequence shown here is derived from an EMBL/GenBank/DDBJ whole genome shotgun (WGS) entry which is preliminary data.</text>
</comment>
<dbReference type="AlphaFoldDB" id="A0A398BSI1"/>
<feature type="coiled-coil region" evidence="1">
    <location>
        <begin position="236"/>
        <end position="294"/>
    </location>
</feature>